<evidence type="ECO:0000313" key="2">
    <source>
        <dbReference type="Proteomes" id="UP000271098"/>
    </source>
</evidence>
<keyword evidence="2" id="KW-1185">Reference proteome</keyword>
<dbReference type="WBParaSite" id="GPUH_0000772201-mRNA-1">
    <property type="protein sequence ID" value="GPUH_0000772201-mRNA-1"/>
    <property type="gene ID" value="GPUH_0000772201"/>
</dbReference>
<accession>A0A183DG72</accession>
<sequence length="219" mass="23898">MWYLETDKPDAPSSIDFQRSEEGDLKVFWTGVPTAETYLLQLRKCAEKPDRAGNIPGRLIAVRPRSADPSRISKVLQGAQQGCTVVAQGPDGQKYRVVPAAEFFSMSAASRKVAVTSAPKSEREQTCRKIVTELPDANVVMKSGSQMASLASPVITRLIGLPATTSRDQTQAVSTRGTTYTMAARTKRTDVCFTCNTVTHFGLLCSQDKLPIRLETLSL</sequence>
<organism evidence="3">
    <name type="scientific">Gongylonema pulchrum</name>
    <dbReference type="NCBI Taxonomy" id="637853"/>
    <lineage>
        <taxon>Eukaryota</taxon>
        <taxon>Metazoa</taxon>
        <taxon>Ecdysozoa</taxon>
        <taxon>Nematoda</taxon>
        <taxon>Chromadorea</taxon>
        <taxon>Rhabditida</taxon>
        <taxon>Spirurina</taxon>
        <taxon>Spiruromorpha</taxon>
        <taxon>Spiruroidea</taxon>
        <taxon>Gongylonematidae</taxon>
        <taxon>Gongylonema</taxon>
    </lineage>
</organism>
<dbReference type="Proteomes" id="UP000271098">
    <property type="component" value="Unassembled WGS sequence"/>
</dbReference>
<dbReference type="Gene3D" id="6.10.250.2590">
    <property type="match status" value="1"/>
</dbReference>
<dbReference type="EMBL" id="UYRT01020682">
    <property type="protein sequence ID" value="VDK59395.1"/>
    <property type="molecule type" value="Genomic_DNA"/>
</dbReference>
<reference evidence="3" key="1">
    <citation type="submission" date="2016-06" db="UniProtKB">
        <authorList>
            <consortium name="WormBaseParasite"/>
        </authorList>
    </citation>
    <scope>IDENTIFICATION</scope>
</reference>
<reference evidence="1 2" key="2">
    <citation type="submission" date="2018-11" db="EMBL/GenBank/DDBJ databases">
        <authorList>
            <consortium name="Pathogen Informatics"/>
        </authorList>
    </citation>
    <scope>NUCLEOTIDE SEQUENCE [LARGE SCALE GENOMIC DNA]</scope>
</reference>
<evidence type="ECO:0000313" key="3">
    <source>
        <dbReference type="WBParaSite" id="GPUH_0000772201-mRNA-1"/>
    </source>
</evidence>
<protein>
    <submittedName>
        <fullName evidence="3">WWE domain-containing protein</fullName>
    </submittedName>
</protein>
<evidence type="ECO:0000313" key="1">
    <source>
        <dbReference type="EMBL" id="VDK59395.1"/>
    </source>
</evidence>
<dbReference type="OrthoDB" id="10001928at2759"/>
<dbReference type="AlphaFoldDB" id="A0A183DG72"/>
<gene>
    <name evidence="1" type="ORF">GPUH_LOCUS7715</name>
</gene>
<proteinExistence type="predicted"/>
<name>A0A183DG72_9BILA</name>